<reference evidence="1" key="1">
    <citation type="submission" date="2020-08" db="EMBL/GenBank/DDBJ databases">
        <title>Genome public.</title>
        <authorList>
            <person name="Liu C."/>
            <person name="Sun Q."/>
        </authorList>
    </citation>
    <scope>NUCLEOTIDE SEQUENCE</scope>
    <source>
        <strain evidence="1">NSJ-23</strain>
    </source>
</reference>
<accession>A0A8J6IZ41</accession>
<dbReference type="RefSeq" id="WP_186853485.1">
    <property type="nucleotide sequence ID" value="NZ_JACOPO010000015.1"/>
</dbReference>
<evidence type="ECO:0000313" key="2">
    <source>
        <dbReference type="Proteomes" id="UP000628736"/>
    </source>
</evidence>
<sequence>MMCGYITYEQYKALGGRANSSAFPRLEQLARKKLDYWTQGRITGPDDDIRLCMALIIDAMERIKSGFVNVASTSNDGLTVNYASAQTEEQMMGSVYDQIVEILPVELVSLEVGI</sequence>
<dbReference type="Proteomes" id="UP000628736">
    <property type="component" value="Unassembled WGS sequence"/>
</dbReference>
<name>A0A8J6IZ41_9FIRM</name>
<organism evidence="1 2">
    <name type="scientific">Flintibacter hominis</name>
    <dbReference type="NCBI Taxonomy" id="2763048"/>
    <lineage>
        <taxon>Bacteria</taxon>
        <taxon>Bacillati</taxon>
        <taxon>Bacillota</taxon>
        <taxon>Clostridia</taxon>
        <taxon>Eubacteriales</taxon>
        <taxon>Flintibacter</taxon>
    </lineage>
</organism>
<keyword evidence="2" id="KW-1185">Reference proteome</keyword>
<dbReference type="AlphaFoldDB" id="A0A8J6IZ41"/>
<protein>
    <submittedName>
        <fullName evidence="1">Uncharacterized protein</fullName>
    </submittedName>
</protein>
<gene>
    <name evidence="1" type="ORF">H8S11_13365</name>
</gene>
<comment type="caution">
    <text evidence="1">The sequence shown here is derived from an EMBL/GenBank/DDBJ whole genome shotgun (WGS) entry which is preliminary data.</text>
</comment>
<dbReference type="EMBL" id="JACOPO010000015">
    <property type="protein sequence ID" value="MBC5723790.1"/>
    <property type="molecule type" value="Genomic_DNA"/>
</dbReference>
<proteinExistence type="predicted"/>
<evidence type="ECO:0000313" key="1">
    <source>
        <dbReference type="EMBL" id="MBC5723790.1"/>
    </source>
</evidence>